<dbReference type="Proteomes" id="UP000308489">
    <property type="component" value="Chromosome 1"/>
</dbReference>
<accession>A0A4V6KC31</accession>
<evidence type="ECO:0000313" key="2">
    <source>
        <dbReference type="Proteomes" id="UP000308489"/>
    </source>
</evidence>
<sequence length="73" mass="8547">MDKNNKKFSYGPHKREYMEAPRKVIKAYSEKGDFTLLPDNVQDDIVVNNISNQEFDYTYGDIEKDNLNNLTDV</sequence>
<dbReference type="KEGG" id="hhw:NCTC503_00626"/>
<reference evidence="1 2" key="1">
    <citation type="submission" date="2019-05" db="EMBL/GenBank/DDBJ databases">
        <authorList>
            <consortium name="Pathogen Informatics"/>
        </authorList>
    </citation>
    <scope>NUCLEOTIDE SEQUENCE [LARGE SCALE GENOMIC DNA]</scope>
    <source>
        <strain evidence="1 2">NCTC503</strain>
    </source>
</reference>
<keyword evidence="2" id="KW-1185">Reference proteome</keyword>
<dbReference type="EMBL" id="LR590481">
    <property type="protein sequence ID" value="VTQ84857.1"/>
    <property type="molecule type" value="Genomic_DNA"/>
</dbReference>
<name>A0A4V6KC31_HATHI</name>
<organism evidence="1 2">
    <name type="scientific">Hathewaya histolytica</name>
    <name type="common">Clostridium histolyticum</name>
    <dbReference type="NCBI Taxonomy" id="1498"/>
    <lineage>
        <taxon>Bacteria</taxon>
        <taxon>Bacillati</taxon>
        <taxon>Bacillota</taxon>
        <taxon>Clostridia</taxon>
        <taxon>Eubacteriales</taxon>
        <taxon>Clostridiaceae</taxon>
        <taxon>Hathewaya</taxon>
    </lineage>
</organism>
<proteinExistence type="predicted"/>
<dbReference type="RefSeq" id="WP_138209393.1">
    <property type="nucleotide sequence ID" value="NZ_CBCRUQ010000001.1"/>
</dbReference>
<dbReference type="AlphaFoldDB" id="A0A4V6KC31"/>
<evidence type="ECO:0000313" key="1">
    <source>
        <dbReference type="EMBL" id="VTQ84857.1"/>
    </source>
</evidence>
<dbReference type="OrthoDB" id="1911092at2"/>
<gene>
    <name evidence="1" type="ORF">NCTC503_00626</name>
</gene>
<protein>
    <submittedName>
        <fullName evidence="1">Uncharacterized protein</fullName>
    </submittedName>
</protein>